<sequence length="319" mass="35312">KNSSGKGEVNTASIPTASTQVSPASADDAAASFSHDTVCAYIPSQSNGSQIKYEDINQIDEDDIEEMDIKWNMALLRWDWSYMANEGENHASIADEKAPTEFILMAKSNSSSENEVEARLVEFKNQEIKFCEKIRGLEFNVESKINRIKRLTNELDELKKEKEGLDSKLTGFQSAFKDLDTLLESQRSDKNKEGLGYSVVPPPPAQVYSPSKKDINSSVSKNGESSSSILSKPVITFVKAADSPTNIIDDKGYWDSGCFRHMTGNISYLSDYEPYDGGYVSFGQGGGKITSKGIIKTSKLEFENVYSVKDLKYNLFSVS</sequence>
<gene>
    <name evidence="4" type="ORF">Tci_665802</name>
</gene>
<feature type="region of interest" description="Disordered" evidence="2">
    <location>
        <begin position="1"/>
        <end position="28"/>
    </location>
</feature>
<dbReference type="InterPro" id="IPR054722">
    <property type="entry name" value="PolX-like_BBD"/>
</dbReference>
<comment type="caution">
    <text evidence="4">The sequence shown here is derived from an EMBL/GenBank/DDBJ whole genome shotgun (WGS) entry which is preliminary data.</text>
</comment>
<feature type="compositionally biased region" description="Low complexity" evidence="2">
    <location>
        <begin position="217"/>
        <end position="227"/>
    </location>
</feature>
<feature type="domain" description="Retrovirus-related Pol polyprotein from transposon TNT 1-94-like beta-barrel" evidence="3">
    <location>
        <begin position="253"/>
        <end position="319"/>
    </location>
</feature>
<keyword evidence="1" id="KW-0175">Coiled coil</keyword>
<dbReference type="EMBL" id="BKCJ010517910">
    <property type="protein sequence ID" value="GFA93830.1"/>
    <property type="molecule type" value="Genomic_DNA"/>
</dbReference>
<evidence type="ECO:0000259" key="3">
    <source>
        <dbReference type="Pfam" id="PF22936"/>
    </source>
</evidence>
<accession>A0A699KJ51</accession>
<feature type="region of interest" description="Disordered" evidence="2">
    <location>
        <begin position="190"/>
        <end position="227"/>
    </location>
</feature>
<protein>
    <recommendedName>
        <fullName evidence="3">Retrovirus-related Pol polyprotein from transposon TNT 1-94-like beta-barrel domain-containing protein</fullName>
    </recommendedName>
</protein>
<organism evidence="4">
    <name type="scientific">Tanacetum cinerariifolium</name>
    <name type="common">Dalmatian daisy</name>
    <name type="synonym">Chrysanthemum cinerariifolium</name>
    <dbReference type="NCBI Taxonomy" id="118510"/>
    <lineage>
        <taxon>Eukaryota</taxon>
        <taxon>Viridiplantae</taxon>
        <taxon>Streptophyta</taxon>
        <taxon>Embryophyta</taxon>
        <taxon>Tracheophyta</taxon>
        <taxon>Spermatophyta</taxon>
        <taxon>Magnoliopsida</taxon>
        <taxon>eudicotyledons</taxon>
        <taxon>Gunneridae</taxon>
        <taxon>Pentapetalae</taxon>
        <taxon>asterids</taxon>
        <taxon>campanulids</taxon>
        <taxon>Asterales</taxon>
        <taxon>Asteraceae</taxon>
        <taxon>Asteroideae</taxon>
        <taxon>Anthemideae</taxon>
        <taxon>Anthemidinae</taxon>
        <taxon>Tanacetum</taxon>
    </lineage>
</organism>
<feature type="compositionally biased region" description="Polar residues" evidence="2">
    <location>
        <begin position="1"/>
        <end position="23"/>
    </location>
</feature>
<evidence type="ECO:0000256" key="2">
    <source>
        <dbReference type="SAM" id="MobiDB-lite"/>
    </source>
</evidence>
<evidence type="ECO:0000256" key="1">
    <source>
        <dbReference type="SAM" id="Coils"/>
    </source>
</evidence>
<evidence type="ECO:0000313" key="4">
    <source>
        <dbReference type="EMBL" id="GFA93830.1"/>
    </source>
</evidence>
<proteinExistence type="predicted"/>
<dbReference type="AlphaFoldDB" id="A0A699KJ51"/>
<feature type="non-terminal residue" evidence="4">
    <location>
        <position position="1"/>
    </location>
</feature>
<dbReference type="Pfam" id="PF22936">
    <property type="entry name" value="Pol_BBD"/>
    <property type="match status" value="1"/>
</dbReference>
<reference evidence="4" key="1">
    <citation type="journal article" date="2019" name="Sci. Rep.">
        <title>Draft genome of Tanacetum cinerariifolium, the natural source of mosquito coil.</title>
        <authorList>
            <person name="Yamashiro T."/>
            <person name="Shiraishi A."/>
            <person name="Satake H."/>
            <person name="Nakayama K."/>
        </authorList>
    </citation>
    <scope>NUCLEOTIDE SEQUENCE</scope>
</reference>
<feature type="coiled-coil region" evidence="1">
    <location>
        <begin position="134"/>
        <end position="175"/>
    </location>
</feature>
<name>A0A699KJ51_TANCI</name>